<dbReference type="AlphaFoldDB" id="A0A016WM12"/>
<dbReference type="EMBL" id="JARK01000219">
    <property type="protein sequence ID" value="EYC40332.1"/>
    <property type="molecule type" value="Genomic_DNA"/>
</dbReference>
<dbReference type="GO" id="GO:0008234">
    <property type="term" value="F:cysteine-type peptidase activity"/>
    <property type="evidence" value="ECO:0007669"/>
    <property type="project" value="UniProtKB-KW"/>
</dbReference>
<keyword evidence="2" id="KW-0645">Protease</keyword>
<dbReference type="InterPro" id="IPR000668">
    <property type="entry name" value="Peptidase_C1A_C"/>
</dbReference>
<dbReference type="PANTHER" id="PTHR12411">
    <property type="entry name" value="CYSTEINE PROTEASE FAMILY C1-RELATED"/>
    <property type="match status" value="1"/>
</dbReference>
<evidence type="ECO:0000256" key="1">
    <source>
        <dbReference type="ARBA" id="ARBA00008455"/>
    </source>
</evidence>
<evidence type="ECO:0000256" key="4">
    <source>
        <dbReference type="ARBA" id="ARBA00022801"/>
    </source>
</evidence>
<evidence type="ECO:0000256" key="5">
    <source>
        <dbReference type="ARBA" id="ARBA00022807"/>
    </source>
</evidence>
<dbReference type="Pfam" id="PF00112">
    <property type="entry name" value="Peptidase_C1"/>
    <property type="match status" value="1"/>
</dbReference>
<keyword evidence="5" id="KW-0788">Thiol protease</keyword>
<feature type="chain" id="PRO_5018680372" description="Peptidase C1A papain C-terminal domain-containing protein" evidence="10">
    <location>
        <begin position="19"/>
        <end position="577"/>
    </location>
</feature>
<dbReference type="InterPro" id="IPR038765">
    <property type="entry name" value="Papain-like_cys_pep_sf"/>
</dbReference>
<gene>
    <name evidence="12" type="primary">Acey_s0619.g733</name>
    <name evidence="12" type="ORF">Y032_0619g733</name>
</gene>
<evidence type="ECO:0000259" key="11">
    <source>
        <dbReference type="SMART" id="SM00645"/>
    </source>
</evidence>
<dbReference type="FunFam" id="3.90.70.10:FF:000031">
    <property type="entry name" value="Cathepsin B"/>
    <property type="match status" value="1"/>
</dbReference>
<keyword evidence="3 10" id="KW-0732">Signal</keyword>
<protein>
    <recommendedName>
        <fullName evidence="11">Peptidase C1A papain C-terminal domain-containing protein</fullName>
    </recommendedName>
</protein>
<dbReference type="InterPro" id="IPR041426">
    <property type="entry name" value="Mos1_HTH"/>
</dbReference>
<dbReference type="OrthoDB" id="10058785at2759"/>
<keyword evidence="13" id="KW-1185">Reference proteome</keyword>
<evidence type="ECO:0000313" key="13">
    <source>
        <dbReference type="Proteomes" id="UP000024635"/>
    </source>
</evidence>
<evidence type="ECO:0000256" key="9">
    <source>
        <dbReference type="ARBA" id="ARBA00057399"/>
    </source>
</evidence>
<keyword evidence="8" id="KW-0325">Glycoprotein</keyword>
<evidence type="ECO:0000256" key="6">
    <source>
        <dbReference type="ARBA" id="ARBA00023145"/>
    </source>
</evidence>
<dbReference type="CDD" id="cd02620">
    <property type="entry name" value="Peptidase_C1A_CathepsinB"/>
    <property type="match status" value="1"/>
</dbReference>
<dbReference type="Gene3D" id="3.90.70.10">
    <property type="entry name" value="Cysteine proteinases"/>
    <property type="match status" value="2"/>
</dbReference>
<comment type="similarity">
    <text evidence="1">Belongs to the peptidase C1 family.</text>
</comment>
<evidence type="ECO:0000256" key="7">
    <source>
        <dbReference type="ARBA" id="ARBA00023157"/>
    </source>
</evidence>
<reference evidence="13" key="1">
    <citation type="journal article" date="2015" name="Nat. Genet.">
        <title>The genome and transcriptome of the zoonotic hookworm Ancylostoma ceylanicum identify infection-specific gene families.</title>
        <authorList>
            <person name="Schwarz E.M."/>
            <person name="Hu Y."/>
            <person name="Antoshechkin I."/>
            <person name="Miller M.M."/>
            <person name="Sternberg P.W."/>
            <person name="Aroian R.V."/>
        </authorList>
    </citation>
    <scope>NUCLEOTIDE SEQUENCE</scope>
    <source>
        <strain evidence="13">HY135</strain>
    </source>
</reference>
<organism evidence="12 13">
    <name type="scientific">Ancylostoma ceylanicum</name>
    <dbReference type="NCBI Taxonomy" id="53326"/>
    <lineage>
        <taxon>Eukaryota</taxon>
        <taxon>Metazoa</taxon>
        <taxon>Ecdysozoa</taxon>
        <taxon>Nematoda</taxon>
        <taxon>Chromadorea</taxon>
        <taxon>Rhabditida</taxon>
        <taxon>Rhabditina</taxon>
        <taxon>Rhabditomorpha</taxon>
        <taxon>Strongyloidea</taxon>
        <taxon>Ancylostomatidae</taxon>
        <taxon>Ancylostomatinae</taxon>
        <taxon>Ancylostoma</taxon>
    </lineage>
</organism>
<dbReference type="Pfam" id="PF17906">
    <property type="entry name" value="HTH_48"/>
    <property type="match status" value="1"/>
</dbReference>
<evidence type="ECO:0000256" key="10">
    <source>
        <dbReference type="SAM" id="SignalP"/>
    </source>
</evidence>
<comment type="caution">
    <text evidence="12">The sequence shown here is derived from an EMBL/GenBank/DDBJ whole genome shotgun (WGS) entry which is preliminary data.</text>
</comment>
<evidence type="ECO:0000313" key="12">
    <source>
        <dbReference type="EMBL" id="EYC40332.1"/>
    </source>
</evidence>
<keyword evidence="4" id="KW-0378">Hydrolase</keyword>
<name>A0A016WM12_9BILA</name>
<feature type="signal peptide" evidence="10">
    <location>
        <begin position="1"/>
        <end position="18"/>
    </location>
</feature>
<sequence length="577" mass="65226">MLILTALVLEILNREAFTLSVPVEQPISWYAQQLTGEALVNYVNEQQSLFTATYSPESEDYVTSRLMDPEFLDYPREREVLQDVEVDVELPERFDAREKWPGCPSISYIRDQSACVSFTANSCTSPARKIDFSKQYICSLLVYGFESGELAIVSNRRFNAVFGDGAVTERPAQDWPRRFVLAIQPHRFLMVGTRIRSRQQSIAAAGRFRFKANYVWKDTSLGGSLYHHRLSSAPVGEGIKVITVCDGDLTERDLPRRAEVATELPSYRRIRNWMKPIFTADEKWCLPDLVPRDKQLLLTLCNALQGKACDDEDDLDYWLSNFFESTPEQFFAEGIETLLESRQRLVVHDGSCWVVATASAISDRACIESNGTIKMHASDTDILSCCTNCGKGCNGGFSIQAWNYIVKHGVCTGGRYGTQGVCKPYAFHPCGRRPNQTYYGECPGSWPTPKCEKFCQKGYPKPYEEDKIQGKRPYILPKDEAAIRKDIMMNGPVVASMRVYGDFSYYRGGIYKHTAGAFRGGHAVKILGWGTENGTDYWIVANSWNTNWGEDNGFFRILRGTNHCNIEDFVFGGHIKV</sequence>
<dbReference type="GO" id="GO:0006508">
    <property type="term" value="P:proteolysis"/>
    <property type="evidence" value="ECO:0007669"/>
    <property type="project" value="UniProtKB-KW"/>
</dbReference>
<proteinExistence type="inferred from homology"/>
<dbReference type="InterPro" id="IPR013128">
    <property type="entry name" value="Peptidase_C1A"/>
</dbReference>
<dbReference type="STRING" id="53326.A0A016WM12"/>
<dbReference type="SUPFAM" id="SSF54001">
    <property type="entry name" value="Cysteine proteinases"/>
    <property type="match status" value="2"/>
</dbReference>
<dbReference type="InterPro" id="IPR025660">
    <property type="entry name" value="Pept_his_AS"/>
</dbReference>
<feature type="domain" description="Peptidase C1A papain C-terminal" evidence="11">
    <location>
        <begin position="335"/>
        <end position="574"/>
    </location>
</feature>
<evidence type="ECO:0000256" key="8">
    <source>
        <dbReference type="ARBA" id="ARBA00023180"/>
    </source>
</evidence>
<accession>A0A016WM12</accession>
<dbReference type="PROSITE" id="PS00639">
    <property type="entry name" value="THIOL_PROTEASE_HIS"/>
    <property type="match status" value="1"/>
</dbReference>
<comment type="function">
    <text evidence="9">Expression of the protease correlates with blood-feeding and suggests a role for the protease in blood digestion.</text>
</comment>
<keyword evidence="6" id="KW-0865">Zymogen</keyword>
<evidence type="ECO:0000256" key="2">
    <source>
        <dbReference type="ARBA" id="ARBA00022670"/>
    </source>
</evidence>
<evidence type="ECO:0000256" key="3">
    <source>
        <dbReference type="ARBA" id="ARBA00022729"/>
    </source>
</evidence>
<dbReference type="Proteomes" id="UP000024635">
    <property type="component" value="Unassembled WGS sequence"/>
</dbReference>
<dbReference type="SMART" id="SM00645">
    <property type="entry name" value="Pept_C1"/>
    <property type="match status" value="1"/>
</dbReference>
<keyword evidence="7" id="KW-1015">Disulfide bond</keyword>